<accession>A0A9Q3V0Y9</accession>
<feature type="region of interest" description="Disordered" evidence="5">
    <location>
        <begin position="128"/>
        <end position="147"/>
    </location>
</feature>
<feature type="domain" description="Cytochrome c" evidence="8">
    <location>
        <begin position="30"/>
        <end position="128"/>
    </location>
</feature>
<dbReference type="SUPFAM" id="SSF46626">
    <property type="entry name" value="Cytochrome c"/>
    <property type="match status" value="1"/>
</dbReference>
<evidence type="ECO:0000256" key="4">
    <source>
        <dbReference type="PROSITE-ProRule" id="PRU00433"/>
    </source>
</evidence>
<keyword evidence="7" id="KW-0732">Signal</keyword>
<dbReference type="InterPro" id="IPR036280">
    <property type="entry name" value="Multihaem_cyt_sf"/>
</dbReference>
<dbReference type="GO" id="GO:0009055">
    <property type="term" value="F:electron transfer activity"/>
    <property type="evidence" value="ECO:0007669"/>
    <property type="project" value="InterPro"/>
</dbReference>
<keyword evidence="6" id="KW-0812">Transmembrane</keyword>
<keyword evidence="6" id="KW-1133">Transmembrane helix</keyword>
<name>A0A9Q3V0Y9_9FLAO</name>
<keyword evidence="10" id="KW-1185">Reference proteome</keyword>
<protein>
    <submittedName>
        <fullName evidence="9">C-type cytochrome</fullName>
    </submittedName>
</protein>
<dbReference type="PANTHER" id="PTHR39425">
    <property type="entry name" value="LIPOPROTEIN CYTOCHROME C"/>
    <property type="match status" value="1"/>
</dbReference>
<evidence type="ECO:0000256" key="5">
    <source>
        <dbReference type="SAM" id="MobiDB-lite"/>
    </source>
</evidence>
<keyword evidence="1 4" id="KW-0349">Heme</keyword>
<evidence type="ECO:0000313" key="9">
    <source>
        <dbReference type="EMBL" id="MCD1115340.1"/>
    </source>
</evidence>
<dbReference type="Proteomes" id="UP001108025">
    <property type="component" value="Unassembled WGS sequence"/>
</dbReference>
<evidence type="ECO:0000259" key="8">
    <source>
        <dbReference type="PROSITE" id="PS51007"/>
    </source>
</evidence>
<dbReference type="Gene3D" id="1.10.760.10">
    <property type="entry name" value="Cytochrome c-like domain"/>
    <property type="match status" value="1"/>
</dbReference>
<keyword evidence="6" id="KW-0472">Membrane</keyword>
<dbReference type="GO" id="GO:0046872">
    <property type="term" value="F:metal ion binding"/>
    <property type="evidence" value="ECO:0007669"/>
    <property type="project" value="UniProtKB-KW"/>
</dbReference>
<organism evidence="9 10">
    <name type="scientific">Chryseobacterium turcicum</name>
    <dbReference type="NCBI Taxonomy" id="2898076"/>
    <lineage>
        <taxon>Bacteria</taxon>
        <taxon>Pseudomonadati</taxon>
        <taxon>Bacteroidota</taxon>
        <taxon>Flavobacteriia</taxon>
        <taxon>Flavobacteriales</taxon>
        <taxon>Weeksellaceae</taxon>
        <taxon>Chryseobacterium group</taxon>
        <taxon>Chryseobacterium</taxon>
    </lineage>
</organism>
<dbReference type="PANTHER" id="PTHR39425:SF1">
    <property type="entry name" value="CYTOCHROME C7-LIKE DOMAIN-CONTAINING PROTEIN"/>
    <property type="match status" value="1"/>
</dbReference>
<evidence type="ECO:0000313" key="10">
    <source>
        <dbReference type="Proteomes" id="UP001108025"/>
    </source>
</evidence>
<feature type="transmembrane region" description="Helical" evidence="6">
    <location>
        <begin position="156"/>
        <end position="174"/>
    </location>
</feature>
<dbReference type="CDD" id="cd08168">
    <property type="entry name" value="Cytochrom_C3"/>
    <property type="match status" value="1"/>
</dbReference>
<reference evidence="9" key="1">
    <citation type="submission" date="2021-11" db="EMBL/GenBank/DDBJ databases">
        <title>Description of novel Chryseobacterium species.</title>
        <authorList>
            <person name="Saticioglu I.B."/>
            <person name="Ay H."/>
            <person name="Altun S."/>
            <person name="Duman M."/>
        </authorList>
    </citation>
    <scope>NUCLEOTIDE SEQUENCE</scope>
    <source>
        <strain evidence="9">C-17</strain>
    </source>
</reference>
<dbReference type="RefSeq" id="WP_230666282.1">
    <property type="nucleotide sequence ID" value="NZ_JAJNAY010000001.1"/>
</dbReference>
<feature type="transmembrane region" description="Helical" evidence="6">
    <location>
        <begin position="213"/>
        <end position="234"/>
    </location>
</feature>
<feature type="chain" id="PRO_5040384666" evidence="7">
    <location>
        <begin position="28"/>
        <end position="452"/>
    </location>
</feature>
<dbReference type="PROSITE" id="PS51007">
    <property type="entry name" value="CYTC"/>
    <property type="match status" value="1"/>
</dbReference>
<feature type="signal peptide" evidence="7">
    <location>
        <begin position="1"/>
        <end position="27"/>
    </location>
</feature>
<dbReference type="GO" id="GO:0020037">
    <property type="term" value="F:heme binding"/>
    <property type="evidence" value="ECO:0007669"/>
    <property type="project" value="InterPro"/>
</dbReference>
<evidence type="ECO:0000256" key="1">
    <source>
        <dbReference type="ARBA" id="ARBA00022617"/>
    </source>
</evidence>
<comment type="caution">
    <text evidence="9">The sequence shown here is derived from an EMBL/GenBank/DDBJ whole genome shotgun (WGS) entry which is preliminary data.</text>
</comment>
<evidence type="ECO:0000256" key="7">
    <source>
        <dbReference type="SAM" id="SignalP"/>
    </source>
</evidence>
<keyword evidence="2 4" id="KW-0479">Metal-binding</keyword>
<dbReference type="Pfam" id="PF00034">
    <property type="entry name" value="Cytochrom_C"/>
    <property type="match status" value="1"/>
</dbReference>
<dbReference type="InterPro" id="IPR036909">
    <property type="entry name" value="Cyt_c-like_dom_sf"/>
</dbReference>
<dbReference type="SUPFAM" id="SSF48695">
    <property type="entry name" value="Multiheme cytochromes"/>
    <property type="match status" value="1"/>
</dbReference>
<dbReference type="Gene3D" id="3.90.10.10">
    <property type="entry name" value="Cytochrome C3"/>
    <property type="match status" value="2"/>
</dbReference>
<evidence type="ECO:0000256" key="3">
    <source>
        <dbReference type="ARBA" id="ARBA00023004"/>
    </source>
</evidence>
<gene>
    <name evidence="9" type="ORF">LO744_00410</name>
</gene>
<sequence length="452" mass="50591">MISWRKHYKKGLIAIGLLLSTSASIYGQEGDPKNGEKLFKANCTACHALGKQVIGPDLKGVVDRLKTEQGLDTDWLHKWIKDNKALRASGDKYANEVFEKFNKTEMLAFPNLADKDIDDILAYTTNPPAPAPDPVPAAGTPGDTANAAPANNTTSSIVIISLIAIAGLLAWILIKLRQLVKLGQSEELSSLNETRVKSFSEIYEKYHYIGKGALAILALLATYGIWNWIMWIGVYKGYKPEQPIYFSHKIHAGEQKIDCQLCHSSAKYGKVSEIPSMNVCMNCHRTVSEYNGKYMEPGKDKAFYDGEIQKIYAATGWDAEKQQYTGKTTPVEWTRIHNMPDFVYFNHSQHVVAGEKAIINSFNKKNPDNKIDVVCKACHGKIDTMNVVQMANDFTMGWCIECHRTTEIDMSNGYNKEYFKNLHEKLKKQYPKDGGKITVDAIGGLECGKCHY</sequence>
<dbReference type="AlphaFoldDB" id="A0A9Q3V0Y9"/>
<dbReference type="InterPro" id="IPR009056">
    <property type="entry name" value="Cyt_c-like_dom"/>
</dbReference>
<evidence type="ECO:0000256" key="6">
    <source>
        <dbReference type="SAM" id="Phobius"/>
    </source>
</evidence>
<dbReference type="EMBL" id="JAJNAY010000001">
    <property type="protein sequence ID" value="MCD1115340.1"/>
    <property type="molecule type" value="Genomic_DNA"/>
</dbReference>
<feature type="compositionally biased region" description="Low complexity" evidence="5">
    <location>
        <begin position="136"/>
        <end position="147"/>
    </location>
</feature>
<evidence type="ECO:0000256" key="2">
    <source>
        <dbReference type="ARBA" id="ARBA00022723"/>
    </source>
</evidence>
<keyword evidence="3 4" id="KW-0408">Iron</keyword>
<proteinExistence type="predicted"/>